<dbReference type="AlphaFoldDB" id="A0A934URH2"/>
<sequence length="45" mass="5032">MIEVAVDACRCTSPRGYIGLNTSQNAIGFYRRLGFRDVFDAPPPR</sequence>
<gene>
    <name evidence="1" type="ORF">I8E28_08825</name>
</gene>
<organism evidence="1 2">
    <name type="scientific">Ramlibacter algicola</name>
    <dbReference type="NCBI Taxonomy" id="2795217"/>
    <lineage>
        <taxon>Bacteria</taxon>
        <taxon>Pseudomonadati</taxon>
        <taxon>Pseudomonadota</taxon>
        <taxon>Betaproteobacteria</taxon>
        <taxon>Burkholderiales</taxon>
        <taxon>Comamonadaceae</taxon>
        <taxon>Ramlibacter</taxon>
    </lineage>
</organism>
<keyword evidence="2" id="KW-1185">Reference proteome</keyword>
<dbReference type="EMBL" id="JAEDAO010000001">
    <property type="protein sequence ID" value="MBK0392693.1"/>
    <property type="molecule type" value="Genomic_DNA"/>
</dbReference>
<proteinExistence type="predicted"/>
<name>A0A934URH2_9BURK</name>
<dbReference type="Proteomes" id="UP000617041">
    <property type="component" value="Unassembled WGS sequence"/>
</dbReference>
<comment type="caution">
    <text evidence="1">The sequence shown here is derived from an EMBL/GenBank/DDBJ whole genome shotgun (WGS) entry which is preliminary data.</text>
</comment>
<evidence type="ECO:0000313" key="2">
    <source>
        <dbReference type="Proteomes" id="UP000617041"/>
    </source>
</evidence>
<evidence type="ECO:0000313" key="1">
    <source>
        <dbReference type="EMBL" id="MBK0392693.1"/>
    </source>
</evidence>
<accession>A0A934URH2</accession>
<protein>
    <submittedName>
        <fullName evidence="1">Uncharacterized protein</fullName>
    </submittedName>
</protein>
<reference evidence="1" key="1">
    <citation type="submission" date="2020-12" db="EMBL/GenBank/DDBJ databases">
        <title>Ramlibacter sp. nov., isolated from a freshwater alga, Cryptomonas.</title>
        <authorList>
            <person name="Kim H.M."/>
            <person name="Jeon C.O."/>
        </authorList>
    </citation>
    <scope>NUCLEOTIDE SEQUENCE</scope>
    <source>
        <strain evidence="1">CrO1</strain>
    </source>
</reference>